<accession>A0A4Z0AAY2</accession>
<dbReference type="EMBL" id="SFCI01000030">
    <property type="protein sequence ID" value="TFY83414.1"/>
    <property type="molecule type" value="Genomic_DNA"/>
</dbReference>
<dbReference type="Proteomes" id="UP000298061">
    <property type="component" value="Unassembled WGS sequence"/>
</dbReference>
<sequence>MNAHSDYKPIHEMGLPTATTIYLTSGNADWLSGKYVSAPWDLGEVRQVWKEKIEKQAALVSKLALPI</sequence>
<protein>
    <submittedName>
        <fullName evidence="1">Uncharacterized protein</fullName>
    </submittedName>
</protein>
<comment type="caution">
    <text evidence="1">The sequence shown here is derived from an EMBL/GenBank/DDBJ whole genome shotgun (WGS) entry which is preliminary data.</text>
</comment>
<dbReference type="OrthoDB" id="1933717at2759"/>
<gene>
    <name evidence="1" type="ORF">EWM64_g591</name>
</gene>
<name>A0A4Z0AAY2_9AGAM</name>
<dbReference type="AlphaFoldDB" id="A0A4Z0AAY2"/>
<proteinExistence type="predicted"/>
<evidence type="ECO:0000313" key="1">
    <source>
        <dbReference type="EMBL" id="TFY83414.1"/>
    </source>
</evidence>
<evidence type="ECO:0000313" key="2">
    <source>
        <dbReference type="Proteomes" id="UP000298061"/>
    </source>
</evidence>
<reference evidence="1 2" key="1">
    <citation type="submission" date="2019-02" db="EMBL/GenBank/DDBJ databases">
        <title>Genome sequencing of the rare red list fungi Hericium alpestre (H. flagellum).</title>
        <authorList>
            <person name="Buettner E."/>
            <person name="Kellner H."/>
        </authorList>
    </citation>
    <scope>NUCLEOTIDE SEQUENCE [LARGE SCALE GENOMIC DNA]</scope>
    <source>
        <strain evidence="1 2">DSM 108284</strain>
    </source>
</reference>
<keyword evidence="2" id="KW-1185">Reference proteome</keyword>
<organism evidence="1 2">
    <name type="scientific">Hericium alpestre</name>
    <dbReference type="NCBI Taxonomy" id="135208"/>
    <lineage>
        <taxon>Eukaryota</taxon>
        <taxon>Fungi</taxon>
        <taxon>Dikarya</taxon>
        <taxon>Basidiomycota</taxon>
        <taxon>Agaricomycotina</taxon>
        <taxon>Agaricomycetes</taxon>
        <taxon>Russulales</taxon>
        <taxon>Hericiaceae</taxon>
        <taxon>Hericium</taxon>
    </lineage>
</organism>